<dbReference type="InterPro" id="IPR038979">
    <property type="entry name" value="Pest_crys"/>
</dbReference>
<dbReference type="Pfam" id="PF03945">
    <property type="entry name" value="Endotoxin_N"/>
    <property type="match status" value="1"/>
</dbReference>
<comment type="caution">
    <text evidence="9">The sequence shown here is derived from an EMBL/GenBank/DDBJ whole genome shotgun (WGS) entry which is preliminary data.</text>
</comment>
<sequence>MNSYQNTNEYEILDGSPNNTNMSNRYPFAKDPNIFPINLDACQGRPWQDTWESVSDIVTIGTYLIQFLLEPGIGGIPVILSIINKLIPSSGQSVAALSICDLLSIIRKEVDESVLSDGVADFKGEMTAYRDYYLPYLEDWLTDKSNPEKLADVVKQFQAREEDFTKLLAGSLSRQKAEILLLPTYVQAANVHLLLLRDAVKYKKEWGLVCPPLYPGSGRTDCNERLKAKIKEYTNYCVEWYNKGLDQIKQAGTSTETWLKFNKFRREMTLAVLDVIAIFPTYDFEKYPLATNVELTREVYTDPVGYSGSSIRWERTFPNAFNTLEANGTRGPGLVTWLEVLGIYNHDFQDITVYFSGWVGSRHSEDYTRGNGTFSRISGTTSNDIRNQTFYSRDVFKIDSLGIYETRAELGYTRQRFCVSRAVFSSTLYNYVYDARNNGQGRMTIESMLPGIKNPIPSSQDYSHRLSNAACVQFNDSRINVYGWTHTSMTKNNPIYTDKISQIPAVKAFALESGAYVSRGPGHTGGDVVTLPNRGRLKIRLTSAPTNKNYRVRVRYATSYGADLMVQRWSPSGNHASGYFSGSPTGSYPTFGYMNTLVTTFNQSGVEIIIENRHYSNIIIDKIEFIPDDITTLEYEGERDLEKTKNAVNDLFTN</sequence>
<dbReference type="Gene3D" id="2.60.120.260">
    <property type="entry name" value="Galactose-binding domain-like"/>
    <property type="match status" value="1"/>
</dbReference>
<dbReference type="CDD" id="cd04085">
    <property type="entry name" value="delta_endotoxin_C"/>
    <property type="match status" value="1"/>
</dbReference>
<dbReference type="InterPro" id="IPR001178">
    <property type="entry name" value="Pest_cryst_dom_II"/>
</dbReference>
<dbReference type="GO" id="GO:0090729">
    <property type="term" value="F:toxin activity"/>
    <property type="evidence" value="ECO:0007669"/>
    <property type="project" value="UniProtKB-KW"/>
</dbReference>
<keyword evidence="3" id="KW-0749">Sporulation</keyword>
<dbReference type="PANTHER" id="PTHR37003">
    <property type="entry name" value="ENDOTOXIN_N DOMAIN-CONTAINING PROTEIN-RELATED"/>
    <property type="match status" value="1"/>
</dbReference>
<evidence type="ECO:0000259" key="7">
    <source>
        <dbReference type="Pfam" id="PF03944"/>
    </source>
</evidence>
<dbReference type="AlphaFoldDB" id="A0ABD6S6U0"/>
<evidence type="ECO:0000256" key="3">
    <source>
        <dbReference type="ARBA" id="ARBA00022969"/>
    </source>
</evidence>
<keyword evidence="2" id="KW-0800">Toxin</keyword>
<dbReference type="SUPFAM" id="SSF56849">
    <property type="entry name" value="delta-Endotoxin (insectocide), N-terminal domain"/>
    <property type="match status" value="1"/>
</dbReference>
<gene>
    <name evidence="9" type="ORF">CN495_08970</name>
</gene>
<dbReference type="PANTHER" id="PTHR37003:SF2">
    <property type="entry name" value="PESTICIDAL CRYSTAL PROTEIN N-TERMINAL DOMAIN-CONTAINING PROTEIN"/>
    <property type="match status" value="1"/>
</dbReference>
<evidence type="ECO:0000256" key="5">
    <source>
        <dbReference type="ARBA" id="ARBA00029653"/>
    </source>
</evidence>
<name>A0ABD6S6U0_BACTU</name>
<dbReference type="InterPro" id="IPR036399">
    <property type="entry name" value="Pest_cryst_cen_dom_sf"/>
</dbReference>
<dbReference type="Gene3D" id="2.100.10.10">
    <property type="entry name" value="Pesticidal crystal protein, central domain"/>
    <property type="match status" value="1"/>
</dbReference>
<evidence type="ECO:0000256" key="4">
    <source>
        <dbReference type="ARBA" id="ARBA00023026"/>
    </source>
</evidence>
<dbReference type="InterPro" id="IPR036716">
    <property type="entry name" value="Pest_crys_N_sf"/>
</dbReference>
<reference evidence="9 10" key="1">
    <citation type="submission" date="2017-09" db="EMBL/GenBank/DDBJ databases">
        <title>Large-scale bioinformatics analysis of Bacillus genomes uncovers conserved roles of natural products in bacterial physiology.</title>
        <authorList>
            <consortium name="Agbiome Team Llc"/>
            <person name="Bleich R.M."/>
            <person name="Kirk G.J."/>
            <person name="Santa Maria K.C."/>
            <person name="Allen S.E."/>
            <person name="Farag S."/>
            <person name="Shank E.A."/>
            <person name="Bowers A."/>
        </authorList>
    </citation>
    <scope>NUCLEOTIDE SEQUENCE [LARGE SCALE GENOMIC DNA]</scope>
    <source>
        <strain evidence="9 10">AFS005140</strain>
    </source>
</reference>
<evidence type="ECO:0000259" key="6">
    <source>
        <dbReference type="Pfam" id="PF00555"/>
    </source>
</evidence>
<dbReference type="InterPro" id="IPR008979">
    <property type="entry name" value="Galactose-bd-like_sf"/>
</dbReference>
<feature type="domain" description="Pesticidal crystal protein" evidence="7">
    <location>
        <begin position="500"/>
        <end position="628"/>
    </location>
</feature>
<feature type="domain" description="Pesticidal crystal protein" evidence="8">
    <location>
        <begin position="98"/>
        <end position="283"/>
    </location>
</feature>
<dbReference type="GO" id="GO:0030435">
    <property type="term" value="P:sporulation resulting in formation of a cellular spore"/>
    <property type="evidence" value="ECO:0007669"/>
    <property type="project" value="UniProtKB-KW"/>
</dbReference>
<dbReference type="SUPFAM" id="SSF51096">
    <property type="entry name" value="delta-Endotoxin (insectocide), middle domain"/>
    <property type="match status" value="1"/>
</dbReference>
<evidence type="ECO:0000256" key="2">
    <source>
        <dbReference type="ARBA" id="ARBA00022656"/>
    </source>
</evidence>
<proteinExistence type="inferred from homology"/>
<evidence type="ECO:0000256" key="1">
    <source>
        <dbReference type="ARBA" id="ARBA00007819"/>
    </source>
</evidence>
<dbReference type="InterPro" id="IPR005639">
    <property type="entry name" value="Pest_crys_dom_I"/>
</dbReference>
<organism evidence="9 10">
    <name type="scientific">Bacillus thuringiensis</name>
    <dbReference type="NCBI Taxonomy" id="1428"/>
    <lineage>
        <taxon>Bacteria</taxon>
        <taxon>Bacillati</taxon>
        <taxon>Bacillota</taxon>
        <taxon>Bacilli</taxon>
        <taxon>Bacillales</taxon>
        <taxon>Bacillaceae</taxon>
        <taxon>Bacillus</taxon>
        <taxon>Bacillus cereus group</taxon>
    </lineage>
</organism>
<evidence type="ECO:0000313" key="10">
    <source>
        <dbReference type="Proteomes" id="UP000219897"/>
    </source>
</evidence>
<accession>A0ABD6S6U0</accession>
<dbReference type="SUPFAM" id="SSF49785">
    <property type="entry name" value="Galactose-binding domain-like"/>
    <property type="match status" value="1"/>
</dbReference>
<dbReference type="Pfam" id="PF00555">
    <property type="entry name" value="Endotoxin_M"/>
    <property type="match status" value="1"/>
</dbReference>
<dbReference type="Proteomes" id="UP000219897">
    <property type="component" value="Unassembled WGS sequence"/>
</dbReference>
<keyword evidence="4" id="KW-0843">Virulence</keyword>
<dbReference type="Gene3D" id="1.20.190.10">
    <property type="entry name" value="Pesticidal crystal protein, N-terminal domain"/>
    <property type="match status" value="1"/>
</dbReference>
<evidence type="ECO:0000259" key="8">
    <source>
        <dbReference type="Pfam" id="PF03945"/>
    </source>
</evidence>
<dbReference type="EMBL" id="NTYF01000024">
    <property type="protein sequence ID" value="PER55269.1"/>
    <property type="molecule type" value="Genomic_DNA"/>
</dbReference>
<protein>
    <recommendedName>
        <fullName evidence="5">Crystaline entomocidal protoxin</fullName>
    </recommendedName>
</protein>
<dbReference type="InterPro" id="IPR005638">
    <property type="entry name" value="Pest_crys_dom-III"/>
</dbReference>
<feature type="domain" description="Pesticidal crystal protein" evidence="6">
    <location>
        <begin position="291"/>
        <end position="489"/>
    </location>
</feature>
<dbReference type="Pfam" id="PF03944">
    <property type="entry name" value="Endotoxin_C"/>
    <property type="match status" value="1"/>
</dbReference>
<comment type="similarity">
    <text evidence="1">Belongs to the delta endotoxin family.</text>
</comment>
<evidence type="ECO:0000313" key="9">
    <source>
        <dbReference type="EMBL" id="PER55269.1"/>
    </source>
</evidence>